<accession>A0ABD0VNX6</accession>
<evidence type="ECO:0000256" key="1">
    <source>
        <dbReference type="SAM" id="Phobius"/>
    </source>
</evidence>
<dbReference type="Proteomes" id="UP001552299">
    <property type="component" value="Unassembled WGS sequence"/>
</dbReference>
<organism evidence="2 3">
    <name type="scientific">Dendrobium thyrsiflorum</name>
    <name type="common">Pinecone-like raceme dendrobium</name>
    <name type="synonym">Orchid</name>
    <dbReference type="NCBI Taxonomy" id="117978"/>
    <lineage>
        <taxon>Eukaryota</taxon>
        <taxon>Viridiplantae</taxon>
        <taxon>Streptophyta</taxon>
        <taxon>Embryophyta</taxon>
        <taxon>Tracheophyta</taxon>
        <taxon>Spermatophyta</taxon>
        <taxon>Magnoliopsida</taxon>
        <taxon>Liliopsida</taxon>
        <taxon>Asparagales</taxon>
        <taxon>Orchidaceae</taxon>
        <taxon>Epidendroideae</taxon>
        <taxon>Malaxideae</taxon>
        <taxon>Dendrobiinae</taxon>
        <taxon>Dendrobium</taxon>
    </lineage>
</organism>
<dbReference type="EMBL" id="JANQDX010000003">
    <property type="protein sequence ID" value="KAL0926478.1"/>
    <property type="molecule type" value="Genomic_DNA"/>
</dbReference>
<comment type="caution">
    <text evidence="2">The sequence shown here is derived from an EMBL/GenBank/DDBJ whole genome shotgun (WGS) entry which is preliminary data.</text>
</comment>
<proteinExistence type="predicted"/>
<dbReference type="AlphaFoldDB" id="A0ABD0VNX6"/>
<keyword evidence="1" id="KW-0812">Transmembrane</keyword>
<evidence type="ECO:0000313" key="3">
    <source>
        <dbReference type="Proteomes" id="UP001552299"/>
    </source>
</evidence>
<name>A0ABD0VNX6_DENTH</name>
<feature type="transmembrane region" description="Helical" evidence="1">
    <location>
        <begin position="21"/>
        <end position="42"/>
    </location>
</feature>
<evidence type="ECO:0008006" key="4">
    <source>
        <dbReference type="Google" id="ProtNLM"/>
    </source>
</evidence>
<evidence type="ECO:0000313" key="2">
    <source>
        <dbReference type="EMBL" id="KAL0926478.1"/>
    </source>
</evidence>
<reference evidence="2 3" key="1">
    <citation type="journal article" date="2024" name="Plant Biotechnol. J.">
        <title>Dendrobium thyrsiflorum genome and its molecular insights into genes involved in important horticultural traits.</title>
        <authorList>
            <person name="Chen B."/>
            <person name="Wang J.Y."/>
            <person name="Zheng P.J."/>
            <person name="Li K.L."/>
            <person name="Liang Y.M."/>
            <person name="Chen X.F."/>
            <person name="Zhang C."/>
            <person name="Zhao X."/>
            <person name="He X."/>
            <person name="Zhang G.Q."/>
            <person name="Liu Z.J."/>
            <person name="Xu Q."/>
        </authorList>
    </citation>
    <scope>NUCLEOTIDE SEQUENCE [LARGE SCALE GENOMIC DNA]</scope>
    <source>
        <strain evidence="2">GZMU011</strain>
    </source>
</reference>
<sequence length="171" mass="19949">MQKIKPERNKRIDLVQHNSTMSLFLLTIIGKAFCVVLVGLTFQKLTETLEESVRVRERLRFGEKERSCEGLSEEITEVSQDESLVLLISLFSCRLVKSCVKTPISAWVLCLHRGVVKKEEAVLCRRKWFSAITKEWYISFHLSFSFPFFFLYFFSLYPLLDSDTSATLNYE</sequence>
<keyword evidence="3" id="KW-1185">Reference proteome</keyword>
<keyword evidence="1" id="KW-0472">Membrane</keyword>
<protein>
    <recommendedName>
        <fullName evidence="4">Transmembrane protein</fullName>
    </recommendedName>
</protein>
<gene>
    <name evidence="2" type="ORF">M5K25_002713</name>
</gene>
<keyword evidence="1" id="KW-1133">Transmembrane helix</keyword>
<feature type="transmembrane region" description="Helical" evidence="1">
    <location>
        <begin position="136"/>
        <end position="160"/>
    </location>
</feature>